<dbReference type="InterPro" id="IPR001841">
    <property type="entry name" value="Znf_RING"/>
</dbReference>
<dbReference type="Pfam" id="PF13920">
    <property type="entry name" value="zf-C3HC4_3"/>
    <property type="match status" value="1"/>
</dbReference>
<dbReference type="Gene3D" id="3.30.40.10">
    <property type="entry name" value="Zinc/RING finger domain, C3HC4 (zinc finger)"/>
    <property type="match status" value="1"/>
</dbReference>
<keyword evidence="1 3" id="KW-0479">Metal-binding</keyword>
<accession>A0A0V1EZE5</accession>
<dbReference type="GO" id="GO:0008270">
    <property type="term" value="F:zinc ion binding"/>
    <property type="evidence" value="ECO:0007669"/>
    <property type="project" value="UniProtKB-KW"/>
</dbReference>
<reference evidence="6 7" key="1">
    <citation type="submission" date="2015-01" db="EMBL/GenBank/DDBJ databases">
        <title>Evolution of Trichinella species and genotypes.</title>
        <authorList>
            <person name="Korhonen P.K."/>
            <person name="Edoardo P."/>
            <person name="Giuseppe L.R."/>
            <person name="Gasser R.B."/>
        </authorList>
    </citation>
    <scope>NUCLEOTIDE SEQUENCE [LARGE SCALE GENOMIC DNA]</scope>
    <source>
        <strain evidence="6">ISS13</strain>
    </source>
</reference>
<dbReference type="PROSITE" id="PS50089">
    <property type="entry name" value="ZF_RING_2"/>
    <property type="match status" value="1"/>
</dbReference>
<evidence type="ECO:0000256" key="4">
    <source>
        <dbReference type="SAM" id="MobiDB-lite"/>
    </source>
</evidence>
<protein>
    <recommendedName>
        <fullName evidence="5">RING-type domain-containing protein</fullName>
    </recommendedName>
</protein>
<keyword evidence="1 3" id="KW-0863">Zinc-finger</keyword>
<feature type="region of interest" description="Disordered" evidence="4">
    <location>
        <begin position="177"/>
        <end position="246"/>
    </location>
</feature>
<dbReference type="EMBL" id="JYDR01000002">
    <property type="protein sequence ID" value="KRY78956.1"/>
    <property type="molecule type" value="Genomic_DNA"/>
</dbReference>
<feature type="domain" description="RING-type" evidence="5">
    <location>
        <begin position="340"/>
        <end position="386"/>
    </location>
</feature>
<feature type="compositionally biased region" description="Low complexity" evidence="4">
    <location>
        <begin position="417"/>
        <end position="428"/>
    </location>
</feature>
<evidence type="ECO:0000256" key="1">
    <source>
        <dbReference type="ARBA" id="ARBA00022771"/>
    </source>
</evidence>
<sequence>MSQSVQFLPKSSTTPHASEPQPLLLAAQREEQILLKNKYPKHLCCRRCRHLSIEQPCSSINSYKLPESFKGYHRSITNFHFKYLSLIYFFIRLIECITRCNSFMHYVFTQILRYSHHKSGYFPFPDMSGLVNHSGPSGRPLAAASRRRPVSLRTCLFLIGCDASIDGAAVVSERSSSAAGGGVCGRPAGRPSDRTASVGLTTPTTRVASCGREGVGRRLDEKRTTSTKRKSTVIQKKATSAEPWPDRAGQQQMVILADFLMPWRLCRKLRRRPLLPWSLVDGRCATRTLDSSSNLGVVVDDPAASVENELNRVRTSVALMLNRMNESPDEALPNCSEEECVVCLSGKASLQTFPCGHMVLCRRCFVKTIQVALDERQLPLRCIICRSRIVRLKQQFSSRCRVAVRTQPVISTQPMFSSDCESSSTPSSAIRRPGYC</sequence>
<name>A0A0V1EZE5_TRIPS</name>
<evidence type="ECO:0000256" key="2">
    <source>
        <dbReference type="ARBA" id="ARBA00022833"/>
    </source>
</evidence>
<gene>
    <name evidence="6" type="ORF">T4A_12846</name>
</gene>
<feature type="compositionally biased region" description="Basic and acidic residues" evidence="4">
    <location>
        <begin position="214"/>
        <end position="224"/>
    </location>
</feature>
<keyword evidence="2" id="KW-0862">Zinc</keyword>
<organism evidence="6 7">
    <name type="scientific">Trichinella pseudospiralis</name>
    <name type="common">Parasitic roundworm</name>
    <dbReference type="NCBI Taxonomy" id="6337"/>
    <lineage>
        <taxon>Eukaryota</taxon>
        <taxon>Metazoa</taxon>
        <taxon>Ecdysozoa</taxon>
        <taxon>Nematoda</taxon>
        <taxon>Enoplea</taxon>
        <taxon>Dorylaimia</taxon>
        <taxon>Trichinellida</taxon>
        <taxon>Trichinellidae</taxon>
        <taxon>Trichinella</taxon>
    </lineage>
</organism>
<evidence type="ECO:0000256" key="3">
    <source>
        <dbReference type="PROSITE-ProRule" id="PRU00175"/>
    </source>
</evidence>
<evidence type="ECO:0000259" key="5">
    <source>
        <dbReference type="PROSITE" id="PS50089"/>
    </source>
</evidence>
<dbReference type="SUPFAM" id="SSF57850">
    <property type="entry name" value="RING/U-box"/>
    <property type="match status" value="1"/>
</dbReference>
<feature type="compositionally biased region" description="Polar residues" evidence="4">
    <location>
        <begin position="194"/>
        <end position="207"/>
    </location>
</feature>
<evidence type="ECO:0000313" key="7">
    <source>
        <dbReference type="Proteomes" id="UP000054632"/>
    </source>
</evidence>
<evidence type="ECO:0000313" key="6">
    <source>
        <dbReference type="EMBL" id="KRY78956.1"/>
    </source>
</evidence>
<dbReference type="AlphaFoldDB" id="A0A0V1EZE5"/>
<proteinExistence type="predicted"/>
<dbReference type="InterPro" id="IPR013083">
    <property type="entry name" value="Znf_RING/FYVE/PHD"/>
</dbReference>
<dbReference type="Proteomes" id="UP000054632">
    <property type="component" value="Unassembled WGS sequence"/>
</dbReference>
<feature type="region of interest" description="Disordered" evidence="4">
    <location>
        <begin position="414"/>
        <end position="436"/>
    </location>
</feature>
<comment type="caution">
    <text evidence="6">The sequence shown here is derived from an EMBL/GenBank/DDBJ whole genome shotgun (WGS) entry which is preliminary data.</text>
</comment>